<dbReference type="EMBL" id="CAUYUJ010009824">
    <property type="protein sequence ID" value="CAK0827772.1"/>
    <property type="molecule type" value="Genomic_DNA"/>
</dbReference>
<keyword evidence="2" id="KW-1185">Reference proteome</keyword>
<sequence>MTAGVLSSNELQTIEDEHESLLWETIPKLLIPGFPALDKRLLEFGDRVGEFRLVQQFANHQHVLLAVNGQHDSMVIKTRNKRSVAAAKEVESVCQEVNLLTHTLDHPHIIRCVSICASGAPVLRRLLHGAGAVDPTRPPFVQGRRR</sequence>
<gene>
    <name evidence="1" type="ORF">PCOR1329_LOCUS27219</name>
</gene>
<proteinExistence type="predicted"/>
<organism evidence="1 2">
    <name type="scientific">Prorocentrum cordatum</name>
    <dbReference type="NCBI Taxonomy" id="2364126"/>
    <lineage>
        <taxon>Eukaryota</taxon>
        <taxon>Sar</taxon>
        <taxon>Alveolata</taxon>
        <taxon>Dinophyceae</taxon>
        <taxon>Prorocentrales</taxon>
        <taxon>Prorocentraceae</taxon>
        <taxon>Prorocentrum</taxon>
    </lineage>
</organism>
<reference evidence="1" key="1">
    <citation type="submission" date="2023-10" db="EMBL/GenBank/DDBJ databases">
        <authorList>
            <person name="Chen Y."/>
            <person name="Shah S."/>
            <person name="Dougan E. K."/>
            <person name="Thang M."/>
            <person name="Chan C."/>
        </authorList>
    </citation>
    <scope>NUCLEOTIDE SEQUENCE [LARGE SCALE GENOMIC DNA]</scope>
</reference>
<evidence type="ECO:0008006" key="3">
    <source>
        <dbReference type="Google" id="ProtNLM"/>
    </source>
</evidence>
<evidence type="ECO:0000313" key="2">
    <source>
        <dbReference type="Proteomes" id="UP001189429"/>
    </source>
</evidence>
<comment type="caution">
    <text evidence="1">The sequence shown here is derived from an EMBL/GenBank/DDBJ whole genome shotgun (WGS) entry which is preliminary data.</text>
</comment>
<dbReference type="Proteomes" id="UP001189429">
    <property type="component" value="Unassembled WGS sequence"/>
</dbReference>
<name>A0ABN9S8I8_9DINO</name>
<protein>
    <recommendedName>
        <fullName evidence="3">Protein kinase domain-containing protein</fullName>
    </recommendedName>
</protein>
<evidence type="ECO:0000313" key="1">
    <source>
        <dbReference type="EMBL" id="CAK0827772.1"/>
    </source>
</evidence>
<accession>A0ABN9S8I8</accession>